<keyword evidence="10 14" id="KW-0573">Peptidoglycan synthesis</keyword>
<dbReference type="InterPro" id="IPR036615">
    <property type="entry name" value="Mur_ligase_C_dom_sf"/>
</dbReference>
<evidence type="ECO:0000256" key="1">
    <source>
        <dbReference type="ARBA" id="ARBA00004496"/>
    </source>
</evidence>
<keyword evidence="19" id="KW-1185">Reference proteome</keyword>
<dbReference type="Gene3D" id="3.40.50.720">
    <property type="entry name" value="NAD(P)-binding Rossmann-like Domain"/>
    <property type="match status" value="1"/>
</dbReference>
<keyword evidence="12 14" id="KW-0961">Cell wall biogenesis/degradation</keyword>
<keyword evidence="8 14" id="KW-0067">ATP-binding</keyword>
<name>A0ABV9N4Z9_9FLAO</name>
<dbReference type="SUPFAM" id="SSF53623">
    <property type="entry name" value="MurD-like peptide ligases, catalytic domain"/>
    <property type="match status" value="1"/>
</dbReference>
<keyword evidence="9 14" id="KW-0133">Cell shape</keyword>
<evidence type="ECO:0000256" key="12">
    <source>
        <dbReference type="ARBA" id="ARBA00023316"/>
    </source>
</evidence>
<dbReference type="InterPro" id="IPR000713">
    <property type="entry name" value="Mur_ligase_N"/>
</dbReference>
<sequence>MSLKTVNSVYFVGIGGIGMSALARYFHANNKQVAGYDKTPTEITGDLQAMGIKIHFEDNVEQIDAQFLNPEQTLVVYTPAIPKTHAELNYFRSNGFEVLKRSAVLGEITKDTYCFAIAGTHGKTTTTSILGHLLNSCNVEVTAFLGGISQNYNSNLILNGTKITVVEADEFDRSFLTLSPDMAGITSMDADHLDIYGDAESLQESFVEFSKKIKPNGKLFVKNGLPLTGITYGIDDDADYSAINIKIIDGAYVFDVKTPNTTLENFKFNLPGRHNLSNALIALAMTVEYGIPHQQLAEALASYTGVKRRFTYQIKTSNLVFIDDYAHHPQEIDAVHQAVREMYPDKEVLIVFQPHLFSRTRDFVDGFAQSLSQFDKILLLDIYPARELPIEGVTSQWLLDKIQNNNKKLVQKSELIAELKQTNAQVILTVGAGDIGEEVKHIKEALSVAS</sequence>
<comment type="subcellular location">
    <subcellularLocation>
        <location evidence="1 14">Cytoplasm</location>
    </subcellularLocation>
</comment>
<dbReference type="GO" id="GO:0008763">
    <property type="term" value="F:UDP-N-acetylmuramate-L-alanine ligase activity"/>
    <property type="evidence" value="ECO:0007669"/>
    <property type="project" value="UniProtKB-EC"/>
</dbReference>
<evidence type="ECO:0000259" key="17">
    <source>
        <dbReference type="Pfam" id="PF08245"/>
    </source>
</evidence>
<evidence type="ECO:0000256" key="10">
    <source>
        <dbReference type="ARBA" id="ARBA00022984"/>
    </source>
</evidence>
<reference evidence="19" key="1">
    <citation type="journal article" date="2019" name="Int. J. Syst. Evol. Microbiol.">
        <title>The Global Catalogue of Microorganisms (GCM) 10K type strain sequencing project: providing services to taxonomists for standard genome sequencing and annotation.</title>
        <authorList>
            <consortium name="The Broad Institute Genomics Platform"/>
            <consortium name="The Broad Institute Genome Sequencing Center for Infectious Disease"/>
            <person name="Wu L."/>
            <person name="Ma J."/>
        </authorList>
    </citation>
    <scope>NUCLEOTIDE SEQUENCE [LARGE SCALE GENOMIC DNA]</scope>
    <source>
        <strain evidence="19">CCUG 63682</strain>
    </source>
</reference>
<dbReference type="Proteomes" id="UP001595953">
    <property type="component" value="Unassembled WGS sequence"/>
</dbReference>
<dbReference type="Gene3D" id="3.90.190.20">
    <property type="entry name" value="Mur ligase, C-terminal domain"/>
    <property type="match status" value="1"/>
</dbReference>
<comment type="catalytic activity">
    <reaction evidence="13 14">
        <text>UDP-N-acetyl-alpha-D-muramate + L-alanine + ATP = UDP-N-acetyl-alpha-D-muramoyl-L-alanine + ADP + phosphate + H(+)</text>
        <dbReference type="Rhea" id="RHEA:23372"/>
        <dbReference type="ChEBI" id="CHEBI:15378"/>
        <dbReference type="ChEBI" id="CHEBI:30616"/>
        <dbReference type="ChEBI" id="CHEBI:43474"/>
        <dbReference type="ChEBI" id="CHEBI:57972"/>
        <dbReference type="ChEBI" id="CHEBI:70757"/>
        <dbReference type="ChEBI" id="CHEBI:83898"/>
        <dbReference type="ChEBI" id="CHEBI:456216"/>
        <dbReference type="EC" id="6.3.2.8"/>
    </reaction>
</comment>
<comment type="similarity">
    <text evidence="14">Belongs to the MurCDEF family.</text>
</comment>
<evidence type="ECO:0000256" key="2">
    <source>
        <dbReference type="ARBA" id="ARBA00004752"/>
    </source>
</evidence>
<dbReference type="Pfam" id="PF01225">
    <property type="entry name" value="Mur_ligase"/>
    <property type="match status" value="1"/>
</dbReference>
<organism evidence="18 19">
    <name type="scientific">Geojedonia litorea</name>
    <dbReference type="NCBI Taxonomy" id="1268269"/>
    <lineage>
        <taxon>Bacteria</taxon>
        <taxon>Pseudomonadati</taxon>
        <taxon>Bacteroidota</taxon>
        <taxon>Flavobacteriia</taxon>
        <taxon>Flavobacteriales</taxon>
        <taxon>Flavobacteriaceae</taxon>
        <taxon>Geojedonia</taxon>
    </lineage>
</organism>
<comment type="caution">
    <text evidence="18">The sequence shown here is derived from an EMBL/GenBank/DDBJ whole genome shotgun (WGS) entry which is preliminary data.</text>
</comment>
<dbReference type="Pfam" id="PF08245">
    <property type="entry name" value="Mur_ligase_M"/>
    <property type="match status" value="1"/>
</dbReference>
<feature type="domain" description="Mur ligase N-terminal catalytic" evidence="15">
    <location>
        <begin position="9"/>
        <end position="112"/>
    </location>
</feature>
<dbReference type="EC" id="6.3.2.8" evidence="3 14"/>
<evidence type="ECO:0000259" key="16">
    <source>
        <dbReference type="Pfam" id="PF02875"/>
    </source>
</evidence>
<evidence type="ECO:0000313" key="19">
    <source>
        <dbReference type="Proteomes" id="UP001595953"/>
    </source>
</evidence>
<comment type="pathway">
    <text evidence="2 14">Cell wall biogenesis; peptidoglycan biosynthesis.</text>
</comment>
<evidence type="ECO:0000256" key="11">
    <source>
        <dbReference type="ARBA" id="ARBA00023306"/>
    </source>
</evidence>
<evidence type="ECO:0000256" key="14">
    <source>
        <dbReference type="HAMAP-Rule" id="MF_00046"/>
    </source>
</evidence>
<dbReference type="PANTHER" id="PTHR43445:SF3">
    <property type="entry name" value="UDP-N-ACETYLMURAMATE--L-ALANINE LIGASE"/>
    <property type="match status" value="1"/>
</dbReference>
<dbReference type="InterPro" id="IPR005758">
    <property type="entry name" value="UDP-N-AcMur_Ala_ligase_MurC"/>
</dbReference>
<protein>
    <recommendedName>
        <fullName evidence="3 14">UDP-N-acetylmuramate--L-alanine ligase</fullName>
        <ecNumber evidence="3 14">6.3.2.8</ecNumber>
    </recommendedName>
    <alternativeName>
        <fullName evidence="14">UDP-N-acetylmuramoyl-L-alanine synthetase</fullName>
    </alternativeName>
</protein>
<dbReference type="SUPFAM" id="SSF53244">
    <property type="entry name" value="MurD-like peptide ligases, peptide-binding domain"/>
    <property type="match status" value="1"/>
</dbReference>
<dbReference type="InterPro" id="IPR004101">
    <property type="entry name" value="Mur_ligase_C"/>
</dbReference>
<dbReference type="Gene3D" id="3.40.1190.10">
    <property type="entry name" value="Mur-like, catalytic domain"/>
    <property type="match status" value="1"/>
</dbReference>
<feature type="binding site" evidence="14">
    <location>
        <begin position="119"/>
        <end position="125"/>
    </location>
    <ligand>
        <name>ATP</name>
        <dbReference type="ChEBI" id="CHEBI:30616"/>
    </ligand>
</feature>
<evidence type="ECO:0000256" key="6">
    <source>
        <dbReference type="ARBA" id="ARBA00022618"/>
    </source>
</evidence>
<keyword evidence="11 14" id="KW-0131">Cell cycle</keyword>
<proteinExistence type="inferred from homology"/>
<evidence type="ECO:0000313" key="18">
    <source>
        <dbReference type="EMBL" id="MFC4723377.1"/>
    </source>
</evidence>
<dbReference type="NCBIfam" id="TIGR01082">
    <property type="entry name" value="murC"/>
    <property type="match status" value="1"/>
</dbReference>
<keyword evidence="7 14" id="KW-0547">Nucleotide-binding</keyword>
<evidence type="ECO:0000256" key="7">
    <source>
        <dbReference type="ARBA" id="ARBA00022741"/>
    </source>
</evidence>
<keyword evidence="5 14" id="KW-0436">Ligase</keyword>
<comment type="function">
    <text evidence="14">Cell wall formation.</text>
</comment>
<dbReference type="RefSeq" id="WP_387964707.1">
    <property type="nucleotide sequence ID" value="NZ_JBHSGP010000014.1"/>
</dbReference>
<keyword evidence="6 14" id="KW-0132">Cell division</keyword>
<gene>
    <name evidence="14 18" type="primary">murC</name>
    <name evidence="18" type="ORF">ACFO5O_13660</name>
</gene>
<evidence type="ECO:0000256" key="13">
    <source>
        <dbReference type="ARBA" id="ARBA00047833"/>
    </source>
</evidence>
<dbReference type="Pfam" id="PF02875">
    <property type="entry name" value="Mur_ligase_C"/>
    <property type="match status" value="1"/>
</dbReference>
<evidence type="ECO:0000256" key="8">
    <source>
        <dbReference type="ARBA" id="ARBA00022840"/>
    </source>
</evidence>
<dbReference type="InterPro" id="IPR050061">
    <property type="entry name" value="MurCDEF_pg_biosynth"/>
</dbReference>
<dbReference type="SUPFAM" id="SSF51984">
    <property type="entry name" value="MurCD N-terminal domain"/>
    <property type="match status" value="1"/>
</dbReference>
<dbReference type="PANTHER" id="PTHR43445">
    <property type="entry name" value="UDP-N-ACETYLMURAMATE--L-ALANINE LIGASE-RELATED"/>
    <property type="match status" value="1"/>
</dbReference>
<accession>A0ABV9N4Z9</accession>
<dbReference type="InterPro" id="IPR036565">
    <property type="entry name" value="Mur-like_cat_sf"/>
</dbReference>
<evidence type="ECO:0000259" key="15">
    <source>
        <dbReference type="Pfam" id="PF01225"/>
    </source>
</evidence>
<feature type="domain" description="Mur ligase C-terminal" evidence="16">
    <location>
        <begin position="308"/>
        <end position="433"/>
    </location>
</feature>
<dbReference type="InterPro" id="IPR013221">
    <property type="entry name" value="Mur_ligase_cen"/>
</dbReference>
<evidence type="ECO:0000256" key="5">
    <source>
        <dbReference type="ARBA" id="ARBA00022598"/>
    </source>
</evidence>
<dbReference type="HAMAP" id="MF_00046">
    <property type="entry name" value="MurC"/>
    <property type="match status" value="1"/>
</dbReference>
<evidence type="ECO:0000256" key="3">
    <source>
        <dbReference type="ARBA" id="ARBA00012211"/>
    </source>
</evidence>
<evidence type="ECO:0000256" key="9">
    <source>
        <dbReference type="ARBA" id="ARBA00022960"/>
    </source>
</evidence>
<dbReference type="EMBL" id="JBHSGP010000014">
    <property type="protein sequence ID" value="MFC4723377.1"/>
    <property type="molecule type" value="Genomic_DNA"/>
</dbReference>
<keyword evidence="4 14" id="KW-0963">Cytoplasm</keyword>
<evidence type="ECO:0000256" key="4">
    <source>
        <dbReference type="ARBA" id="ARBA00022490"/>
    </source>
</evidence>
<feature type="domain" description="Mur ligase central" evidence="17">
    <location>
        <begin position="117"/>
        <end position="285"/>
    </location>
</feature>